<evidence type="ECO:0000313" key="1">
    <source>
        <dbReference type="Proteomes" id="UP000035642"/>
    </source>
</evidence>
<name>A0A0K0D040_ANGCA</name>
<sequence length="80" mass="9425">MEKRVAPTLAVAFMFKVEAPVIDLGPLLYRKCIDDCLVICSPQEEIDRCFEWLNELSEYIKFTREKPKENWLSFLNVRGK</sequence>
<proteinExistence type="predicted"/>
<accession>A0A0K0D040</accession>
<evidence type="ECO:0000313" key="2">
    <source>
        <dbReference type="WBParaSite" id="ACAC_0000341101-mRNA-1"/>
    </source>
</evidence>
<organism evidence="1 2">
    <name type="scientific">Angiostrongylus cantonensis</name>
    <name type="common">Rat lungworm</name>
    <dbReference type="NCBI Taxonomy" id="6313"/>
    <lineage>
        <taxon>Eukaryota</taxon>
        <taxon>Metazoa</taxon>
        <taxon>Ecdysozoa</taxon>
        <taxon>Nematoda</taxon>
        <taxon>Chromadorea</taxon>
        <taxon>Rhabditida</taxon>
        <taxon>Rhabditina</taxon>
        <taxon>Rhabditomorpha</taxon>
        <taxon>Strongyloidea</taxon>
        <taxon>Metastrongylidae</taxon>
        <taxon>Angiostrongylus</taxon>
    </lineage>
</organism>
<keyword evidence="1" id="KW-1185">Reference proteome</keyword>
<reference evidence="2" key="2">
    <citation type="submission" date="2017-02" db="UniProtKB">
        <authorList>
            <consortium name="WormBaseParasite"/>
        </authorList>
    </citation>
    <scope>IDENTIFICATION</scope>
</reference>
<reference evidence="1" key="1">
    <citation type="submission" date="2012-09" db="EMBL/GenBank/DDBJ databases">
        <authorList>
            <person name="Martin A.A."/>
        </authorList>
    </citation>
    <scope>NUCLEOTIDE SEQUENCE</scope>
</reference>
<dbReference type="Proteomes" id="UP000035642">
    <property type="component" value="Unassembled WGS sequence"/>
</dbReference>
<dbReference type="WBParaSite" id="ACAC_0000341101-mRNA-1">
    <property type="protein sequence ID" value="ACAC_0000341101-mRNA-1"/>
    <property type="gene ID" value="ACAC_0000341101"/>
</dbReference>
<protein>
    <submittedName>
        <fullName evidence="2">Reverse transcriptase domain-containing protein</fullName>
    </submittedName>
</protein>
<dbReference type="PANTHER" id="PTHR21301">
    <property type="entry name" value="REVERSE TRANSCRIPTASE"/>
    <property type="match status" value="1"/>
</dbReference>
<dbReference type="AlphaFoldDB" id="A0A0K0D040"/>
<dbReference type="PANTHER" id="PTHR21301:SF10">
    <property type="entry name" value="REVERSE TRANSCRIPTASE DOMAIN-CONTAINING PROTEIN"/>
    <property type="match status" value="1"/>
</dbReference>